<feature type="compositionally biased region" description="Acidic residues" evidence="1">
    <location>
        <begin position="109"/>
        <end position="120"/>
    </location>
</feature>
<dbReference type="InParanoid" id="A0A2R5GAN3"/>
<evidence type="ECO:0000313" key="3">
    <source>
        <dbReference type="EMBL" id="GBG24754.1"/>
    </source>
</evidence>
<feature type="transmembrane region" description="Helical" evidence="2">
    <location>
        <begin position="187"/>
        <end position="206"/>
    </location>
</feature>
<keyword evidence="2" id="KW-0812">Transmembrane</keyword>
<protein>
    <submittedName>
        <fullName evidence="3">Uncharacterized protein</fullName>
    </submittedName>
</protein>
<keyword evidence="4" id="KW-1185">Reference proteome</keyword>
<name>A0A2R5GAN3_9STRA</name>
<keyword evidence="2" id="KW-1133">Transmembrane helix</keyword>
<sequence length="310" mass="33743">MDSDEDDLGRGAHERALLAALEPELGREEDEEGAGEGGAIAALRPVITEREDVDVEDVEEDDEDDDLEDDDFEDSPSLRGVGDLDAELAPGMRRRVPSSEDANSSLEQEMGDEATSDEEYFAGPRPRGNGRRQGSGRVHFDLDAEDAEYESPRQAAWEAQLGAWGHSLVMFSSIGIGLYVASKIVNIDFVRFLGMVFLGGLGMLAARPSYNPRLSTMIEHNLNEAELETIRTFVQRRVDLHDAPGAARDEYLGRLKRSSVGMGMHSMAGSSSRGSGLHSSAAASGYPSHYIRYSSGGLGPVPENEEDLYF</sequence>
<dbReference type="EMBL" id="BEYU01000008">
    <property type="protein sequence ID" value="GBG24754.1"/>
    <property type="molecule type" value="Genomic_DNA"/>
</dbReference>
<proteinExistence type="predicted"/>
<organism evidence="3 4">
    <name type="scientific">Hondaea fermentalgiana</name>
    <dbReference type="NCBI Taxonomy" id="2315210"/>
    <lineage>
        <taxon>Eukaryota</taxon>
        <taxon>Sar</taxon>
        <taxon>Stramenopiles</taxon>
        <taxon>Bigyra</taxon>
        <taxon>Labyrinthulomycetes</taxon>
        <taxon>Thraustochytrida</taxon>
        <taxon>Thraustochytriidae</taxon>
        <taxon>Hondaea</taxon>
    </lineage>
</organism>
<feature type="compositionally biased region" description="Acidic residues" evidence="1">
    <location>
        <begin position="51"/>
        <end position="74"/>
    </location>
</feature>
<evidence type="ECO:0000313" key="4">
    <source>
        <dbReference type="Proteomes" id="UP000241890"/>
    </source>
</evidence>
<dbReference type="AlphaFoldDB" id="A0A2R5GAN3"/>
<feature type="region of interest" description="Disordered" evidence="1">
    <location>
        <begin position="1"/>
        <end position="137"/>
    </location>
</feature>
<evidence type="ECO:0000256" key="1">
    <source>
        <dbReference type="SAM" id="MobiDB-lite"/>
    </source>
</evidence>
<reference evidence="3 4" key="1">
    <citation type="submission" date="2017-12" db="EMBL/GenBank/DDBJ databases">
        <title>Sequencing, de novo assembly and annotation of complete genome of a new Thraustochytrid species, strain FCC1311.</title>
        <authorList>
            <person name="Sedici K."/>
            <person name="Godart F."/>
            <person name="Aiese Cigliano R."/>
            <person name="Sanseverino W."/>
            <person name="Barakat M."/>
            <person name="Ortet P."/>
            <person name="Marechal E."/>
            <person name="Cagnac O."/>
            <person name="Amato A."/>
        </authorList>
    </citation>
    <scope>NUCLEOTIDE SEQUENCE [LARGE SCALE GENOMIC DNA]</scope>
</reference>
<comment type="caution">
    <text evidence="3">The sequence shown here is derived from an EMBL/GenBank/DDBJ whole genome shotgun (WGS) entry which is preliminary data.</text>
</comment>
<evidence type="ECO:0000256" key="2">
    <source>
        <dbReference type="SAM" id="Phobius"/>
    </source>
</evidence>
<accession>A0A2R5GAN3</accession>
<dbReference type="Proteomes" id="UP000241890">
    <property type="component" value="Unassembled WGS sequence"/>
</dbReference>
<keyword evidence="2" id="KW-0472">Membrane</keyword>
<feature type="transmembrane region" description="Helical" evidence="2">
    <location>
        <begin position="161"/>
        <end position="181"/>
    </location>
</feature>
<gene>
    <name evidence="3" type="ORF">FCC1311_009722</name>
</gene>